<evidence type="ECO:0000256" key="1">
    <source>
        <dbReference type="ARBA" id="ARBA00023125"/>
    </source>
</evidence>
<feature type="DNA-binding region" description="OmpR/PhoB-type" evidence="2">
    <location>
        <begin position="1"/>
        <end position="66"/>
    </location>
</feature>
<organism evidence="4 5">
    <name type="scientific">Spirosoma telluris</name>
    <dbReference type="NCBI Taxonomy" id="2183553"/>
    <lineage>
        <taxon>Bacteria</taxon>
        <taxon>Pseudomonadati</taxon>
        <taxon>Bacteroidota</taxon>
        <taxon>Cytophagia</taxon>
        <taxon>Cytophagales</taxon>
        <taxon>Cytophagaceae</taxon>
        <taxon>Spirosoma</taxon>
    </lineage>
</organism>
<protein>
    <recommendedName>
        <fullName evidence="3">OmpR/PhoB-type domain-containing protein</fullName>
    </recommendedName>
</protein>
<dbReference type="Pfam" id="PF00486">
    <property type="entry name" value="Trans_reg_C"/>
    <property type="match status" value="1"/>
</dbReference>
<keyword evidence="5" id="KW-1185">Reference proteome</keyword>
<accession>A0A327NGG9</accession>
<dbReference type="Gene3D" id="1.10.10.10">
    <property type="entry name" value="Winged helix-like DNA-binding domain superfamily/Winged helix DNA-binding domain"/>
    <property type="match status" value="1"/>
</dbReference>
<reference evidence="4 5" key="1">
    <citation type="submission" date="2018-06" db="EMBL/GenBank/DDBJ databases">
        <title>Spirosoma sp. HMF3257 Genome sequencing and assembly.</title>
        <authorList>
            <person name="Kang H."/>
            <person name="Cha I."/>
            <person name="Kim H."/>
            <person name="Kang J."/>
            <person name="Joh K."/>
        </authorList>
    </citation>
    <scope>NUCLEOTIDE SEQUENCE [LARGE SCALE GENOMIC DNA]</scope>
    <source>
        <strain evidence="4 5">HMF3257</strain>
    </source>
</reference>
<evidence type="ECO:0000313" key="4">
    <source>
        <dbReference type="EMBL" id="RAI73925.1"/>
    </source>
</evidence>
<comment type="caution">
    <text evidence="4">The sequence shown here is derived from an EMBL/GenBank/DDBJ whole genome shotgun (WGS) entry which is preliminary data.</text>
</comment>
<proteinExistence type="predicted"/>
<dbReference type="SUPFAM" id="SSF46894">
    <property type="entry name" value="C-terminal effector domain of the bipartite response regulators"/>
    <property type="match status" value="1"/>
</dbReference>
<dbReference type="GO" id="GO:0003677">
    <property type="term" value="F:DNA binding"/>
    <property type="evidence" value="ECO:0007669"/>
    <property type="project" value="UniProtKB-UniRule"/>
</dbReference>
<dbReference type="CDD" id="cd00383">
    <property type="entry name" value="trans_reg_C"/>
    <property type="match status" value="1"/>
</dbReference>
<dbReference type="InterPro" id="IPR016032">
    <property type="entry name" value="Sig_transdc_resp-reg_C-effctor"/>
</dbReference>
<dbReference type="SMART" id="SM00862">
    <property type="entry name" value="Trans_reg_C"/>
    <property type="match status" value="1"/>
</dbReference>
<dbReference type="Proteomes" id="UP000249016">
    <property type="component" value="Unassembled WGS sequence"/>
</dbReference>
<gene>
    <name evidence="4" type="ORF">HMF3257_05265</name>
</gene>
<feature type="domain" description="OmpR/PhoB-type" evidence="3">
    <location>
        <begin position="1"/>
        <end position="66"/>
    </location>
</feature>
<dbReference type="PROSITE" id="PS51755">
    <property type="entry name" value="OMPR_PHOB"/>
    <property type="match status" value="1"/>
</dbReference>
<dbReference type="AlphaFoldDB" id="A0A327NGG9"/>
<dbReference type="InterPro" id="IPR001867">
    <property type="entry name" value="OmpR/PhoB-type_DNA-bd"/>
</dbReference>
<dbReference type="EMBL" id="QLII01000001">
    <property type="protein sequence ID" value="RAI73925.1"/>
    <property type="molecule type" value="Genomic_DNA"/>
</dbReference>
<evidence type="ECO:0000313" key="5">
    <source>
        <dbReference type="Proteomes" id="UP000249016"/>
    </source>
</evidence>
<keyword evidence="1 2" id="KW-0238">DNA-binding</keyword>
<dbReference type="GO" id="GO:0006355">
    <property type="term" value="P:regulation of DNA-templated transcription"/>
    <property type="evidence" value="ECO:0007669"/>
    <property type="project" value="InterPro"/>
</dbReference>
<evidence type="ECO:0000259" key="3">
    <source>
        <dbReference type="PROSITE" id="PS51755"/>
    </source>
</evidence>
<sequence length="66" mass="7863">MLEYFLRNKGTVLSREEITQNVWDMPLEASTNLLNVYMNSLRRKIDKDFETKLIHTRKGIGFVMKE</sequence>
<dbReference type="InterPro" id="IPR036388">
    <property type="entry name" value="WH-like_DNA-bd_sf"/>
</dbReference>
<evidence type="ECO:0000256" key="2">
    <source>
        <dbReference type="PROSITE-ProRule" id="PRU01091"/>
    </source>
</evidence>
<name>A0A327NGG9_9BACT</name>
<dbReference type="GO" id="GO:0000160">
    <property type="term" value="P:phosphorelay signal transduction system"/>
    <property type="evidence" value="ECO:0007669"/>
    <property type="project" value="InterPro"/>
</dbReference>